<name>A0A951Q697_9CYAN</name>
<dbReference type="Gene3D" id="3.40.1760.10">
    <property type="entry name" value="YfbM-like super family"/>
    <property type="match status" value="1"/>
</dbReference>
<reference evidence="1" key="2">
    <citation type="journal article" date="2022" name="Microbiol. Resour. Announc.">
        <title>Metagenome Sequencing to Explore Phylogenomics of Terrestrial Cyanobacteria.</title>
        <authorList>
            <person name="Ward R.D."/>
            <person name="Stajich J.E."/>
            <person name="Johansen J.R."/>
            <person name="Huntemann M."/>
            <person name="Clum A."/>
            <person name="Foster B."/>
            <person name="Foster B."/>
            <person name="Roux S."/>
            <person name="Palaniappan K."/>
            <person name="Varghese N."/>
            <person name="Mukherjee S."/>
            <person name="Reddy T.B.K."/>
            <person name="Daum C."/>
            <person name="Copeland A."/>
            <person name="Chen I.A."/>
            <person name="Ivanova N.N."/>
            <person name="Kyrpides N.C."/>
            <person name="Shapiro N."/>
            <person name="Eloe-Fadrosh E.A."/>
            <person name="Pietrasiak N."/>
        </authorList>
    </citation>
    <scope>NUCLEOTIDE SEQUENCE</scope>
    <source>
        <strain evidence="1">UHER 2000/2452</strain>
    </source>
</reference>
<gene>
    <name evidence="1" type="ORF">KME15_01915</name>
</gene>
<dbReference type="EMBL" id="JAHHHD010000001">
    <property type="protein sequence ID" value="MBW4657402.1"/>
    <property type="molecule type" value="Genomic_DNA"/>
</dbReference>
<dbReference type="Pfam" id="PF08974">
    <property type="entry name" value="DUF1877"/>
    <property type="match status" value="1"/>
</dbReference>
<evidence type="ECO:0000313" key="2">
    <source>
        <dbReference type="Proteomes" id="UP000757435"/>
    </source>
</evidence>
<accession>A0A951Q697</accession>
<protein>
    <submittedName>
        <fullName evidence="1">YfbM family protein</fullName>
    </submittedName>
</protein>
<dbReference type="Proteomes" id="UP000757435">
    <property type="component" value="Unassembled WGS sequence"/>
</dbReference>
<dbReference type="SUPFAM" id="SSF111069">
    <property type="entry name" value="Hypothetical protein yfbM"/>
    <property type="match status" value="1"/>
</dbReference>
<dbReference type="InterPro" id="IPR035944">
    <property type="entry name" value="YfbM-like_sf"/>
</dbReference>
<reference evidence="1" key="1">
    <citation type="submission" date="2021-05" db="EMBL/GenBank/DDBJ databases">
        <authorList>
            <person name="Pietrasiak N."/>
            <person name="Ward R."/>
            <person name="Stajich J.E."/>
            <person name="Kurbessoian T."/>
        </authorList>
    </citation>
    <scope>NUCLEOTIDE SEQUENCE</scope>
    <source>
        <strain evidence="1">UHER 2000/2452</strain>
    </source>
</reference>
<proteinExistence type="predicted"/>
<evidence type="ECO:0000313" key="1">
    <source>
        <dbReference type="EMBL" id="MBW4657402.1"/>
    </source>
</evidence>
<dbReference type="AlphaFoldDB" id="A0A951Q697"/>
<dbReference type="InterPro" id="IPR015068">
    <property type="entry name" value="DUF1877"/>
</dbReference>
<organism evidence="1 2">
    <name type="scientific">Drouetiella hepatica Uher 2000/2452</name>
    <dbReference type="NCBI Taxonomy" id="904376"/>
    <lineage>
        <taxon>Bacteria</taxon>
        <taxon>Bacillati</taxon>
        <taxon>Cyanobacteriota</taxon>
        <taxon>Cyanophyceae</taxon>
        <taxon>Oculatellales</taxon>
        <taxon>Oculatellaceae</taxon>
        <taxon>Drouetiella</taxon>
    </lineage>
</organism>
<sequence length="204" mass="23864">MGLDLRFQSMPDACRLLARSRHEPDFGANLEFFKSYALTSQEELDHRANDQLFIEFVHEVRQAIDHYPGIEHRNLYLGRSWDMLYYLLSEGRRKGEPKDWTHWVEKAIFGGEILNEATQTTIGFPIRYLSPVEVCHVQDKLETVTLEMLRSHWNPQAMREAEIYKIHVEENEDCCKWVQEDFEKLRAFYALSAGHGEGVLAFVG</sequence>
<comment type="caution">
    <text evidence="1">The sequence shown here is derived from an EMBL/GenBank/DDBJ whole genome shotgun (WGS) entry which is preliminary data.</text>
</comment>